<evidence type="ECO:0000256" key="3">
    <source>
        <dbReference type="SAM" id="MobiDB-lite"/>
    </source>
</evidence>
<comment type="caution">
    <text evidence="5">The sequence shown here is derived from an EMBL/GenBank/DDBJ whole genome shotgun (WGS) entry which is preliminary data.</text>
</comment>
<proteinExistence type="predicted"/>
<feature type="compositionally biased region" description="Low complexity" evidence="3">
    <location>
        <begin position="309"/>
        <end position="329"/>
    </location>
</feature>
<protein>
    <submittedName>
        <fullName evidence="5">Unnamed protein product</fullName>
    </submittedName>
</protein>
<comment type="subunit">
    <text evidence="2">Component of the RIX1 complex, composed of IPI1, RIX1/IPI2 and IPI3 in a 1:2:2 stoichiometry. The complex interacts (via RIX1) with MDN1 (via its hexameric AAA ATPase ring) and the pre-60S ribosome particles.</text>
</comment>
<evidence type="ECO:0000313" key="6">
    <source>
        <dbReference type="Proteomes" id="UP001165120"/>
    </source>
</evidence>
<dbReference type="Pfam" id="PF12333">
    <property type="entry name" value="Ipi1_N"/>
    <property type="match status" value="1"/>
</dbReference>
<name>A0A9W6T6T1_CANBO</name>
<dbReference type="InterPro" id="IPR024679">
    <property type="entry name" value="Ipi1_N"/>
</dbReference>
<evidence type="ECO:0000256" key="1">
    <source>
        <dbReference type="ARBA" id="ARBA00002355"/>
    </source>
</evidence>
<evidence type="ECO:0000259" key="4">
    <source>
        <dbReference type="Pfam" id="PF12333"/>
    </source>
</evidence>
<sequence>MGSKKKKSDKKKDFVKPKLRVGKTQQKPLNQTDISFKSKSISLPKQLSLVQDHLNLKKEIDHNILLLKHHNSQSKKEVIIRLIQIITKENSINPINLNNFPFDELLIKLKPLIIDQSKQVRDATKDLFKLIGDLKPSILTLHQNSIILFILSGMTHINPSIKNDSINFLKIILLNSNVEVKDSVIRSNFAKILKSLFQLLNFSIDGGKLKNSKSLSFSITTSNVNTNKSNNLDRKLDQLNVLKDLIESSCIEPKSSEHNSDDDNEDNNENSNTVQYHALTNIYLNNNKPNAYGYLNLFTKFEFKNSNNNSNGSSSSPSYSSSSSSSSKSFKNDINPLINVDSYSCEDLDTRQKILIEIFYDGLNQGLSNIIKENDDKLIKVSTTILNDINLIKSEYDLKNDS</sequence>
<organism evidence="5 6">
    <name type="scientific">Candida boidinii</name>
    <name type="common">Yeast</name>
    <dbReference type="NCBI Taxonomy" id="5477"/>
    <lineage>
        <taxon>Eukaryota</taxon>
        <taxon>Fungi</taxon>
        <taxon>Dikarya</taxon>
        <taxon>Ascomycota</taxon>
        <taxon>Saccharomycotina</taxon>
        <taxon>Pichiomycetes</taxon>
        <taxon>Pichiales</taxon>
        <taxon>Pichiaceae</taxon>
        <taxon>Ogataea</taxon>
        <taxon>Ogataea/Candida clade</taxon>
    </lineage>
</organism>
<dbReference type="AlphaFoldDB" id="A0A9W6T6T1"/>
<dbReference type="SUPFAM" id="SSF48371">
    <property type="entry name" value="ARM repeat"/>
    <property type="match status" value="1"/>
</dbReference>
<feature type="region of interest" description="Disordered" evidence="3">
    <location>
        <begin position="309"/>
        <end position="330"/>
    </location>
</feature>
<keyword evidence="6" id="KW-1185">Reference proteome</keyword>
<dbReference type="EMBL" id="BSXN01002584">
    <property type="protein sequence ID" value="GME77032.1"/>
    <property type="molecule type" value="Genomic_DNA"/>
</dbReference>
<feature type="region of interest" description="Disordered" evidence="3">
    <location>
        <begin position="1"/>
        <end position="27"/>
    </location>
</feature>
<accession>A0A9W6T6T1</accession>
<gene>
    <name evidence="5" type="ORF">Cboi02_000540000</name>
</gene>
<reference evidence="5" key="1">
    <citation type="submission" date="2023-04" db="EMBL/GenBank/DDBJ databases">
        <title>Candida boidinii NBRC 10035.</title>
        <authorList>
            <person name="Ichikawa N."/>
            <person name="Sato H."/>
            <person name="Tonouchi N."/>
        </authorList>
    </citation>
    <scope>NUCLEOTIDE SEQUENCE</scope>
    <source>
        <strain evidence="5">NBRC 10035</strain>
    </source>
</reference>
<evidence type="ECO:0000313" key="5">
    <source>
        <dbReference type="EMBL" id="GME77032.1"/>
    </source>
</evidence>
<evidence type="ECO:0000256" key="2">
    <source>
        <dbReference type="ARBA" id="ARBA00011141"/>
    </source>
</evidence>
<dbReference type="InterPro" id="IPR016024">
    <property type="entry name" value="ARM-type_fold"/>
</dbReference>
<dbReference type="Proteomes" id="UP001165120">
    <property type="component" value="Unassembled WGS sequence"/>
</dbReference>
<comment type="function">
    <text evidence="1">Component of the RIX1 complex required for processing of ITS2 sequences from 35S pre-rRNA.</text>
</comment>
<feature type="domain" description="Pre-rRNA-processing protein Ipi1 N-terminal" evidence="4">
    <location>
        <begin position="139"/>
        <end position="245"/>
    </location>
</feature>